<protein>
    <submittedName>
        <fullName evidence="1">Acyl-CoA dehydrogenase</fullName>
    </submittedName>
</protein>
<evidence type="ECO:0000313" key="2">
    <source>
        <dbReference type="Proteomes" id="UP000740727"/>
    </source>
</evidence>
<dbReference type="InterPro" id="IPR052166">
    <property type="entry name" value="Diverse_Acyl-CoA_DH"/>
</dbReference>
<organism evidence="1 2">
    <name type="scientific">Candidatus Fonsibacter lacus</name>
    <dbReference type="NCBI Taxonomy" id="2576439"/>
    <lineage>
        <taxon>Bacteria</taxon>
        <taxon>Pseudomonadati</taxon>
        <taxon>Pseudomonadota</taxon>
        <taxon>Alphaproteobacteria</taxon>
        <taxon>Candidatus Pelagibacterales</taxon>
        <taxon>Candidatus Pelagibacterales incertae sedis</taxon>
        <taxon>Candidatus Fonsibacter</taxon>
    </lineage>
</organism>
<dbReference type="AlphaFoldDB" id="A0A965GE41"/>
<dbReference type="Proteomes" id="UP000740727">
    <property type="component" value="Unassembled WGS sequence"/>
</dbReference>
<evidence type="ECO:0000313" key="1">
    <source>
        <dbReference type="EMBL" id="NBR93967.1"/>
    </source>
</evidence>
<accession>A0A965GE41</accession>
<gene>
    <name evidence="1" type="ORF">EBT44_03910</name>
</gene>
<dbReference type="PANTHER" id="PTHR42803:SF1">
    <property type="entry name" value="BROAD-SPECIFICITY LINEAR ACYL-COA DEHYDROGENASE FADE5"/>
    <property type="match status" value="1"/>
</dbReference>
<proteinExistence type="predicted"/>
<dbReference type="GO" id="GO:0005886">
    <property type="term" value="C:plasma membrane"/>
    <property type="evidence" value="ECO:0007669"/>
    <property type="project" value="TreeGrafter"/>
</dbReference>
<name>A0A965GE41_9PROT</name>
<comment type="caution">
    <text evidence="1">The sequence shown here is derived from an EMBL/GenBank/DDBJ whole genome shotgun (WGS) entry which is preliminary data.</text>
</comment>
<feature type="non-terminal residue" evidence="1">
    <location>
        <position position="127"/>
    </location>
</feature>
<reference evidence="1" key="1">
    <citation type="submission" date="2018-10" db="EMBL/GenBank/DDBJ databases">
        <title>Iterative Subtractive Binning of Freshwater Chronoseries Metagenomes Recovers Nearly Complete Genomes from over Four Hundred Novel Species.</title>
        <authorList>
            <person name="Rodriguez-R L.M."/>
            <person name="Tsementzi D."/>
            <person name="Luo C."/>
            <person name="Konstantinidis K.T."/>
        </authorList>
    </citation>
    <scope>NUCLEOTIDE SEQUENCE</scope>
    <source>
        <strain evidence="1">WB5_2A_028</strain>
    </source>
</reference>
<dbReference type="PANTHER" id="PTHR42803">
    <property type="entry name" value="ACYL-COA DEHYDROGENASE"/>
    <property type="match status" value="1"/>
</dbReference>
<dbReference type="EMBL" id="RFXN01000040">
    <property type="protein sequence ID" value="NBR93967.1"/>
    <property type="molecule type" value="Genomic_DNA"/>
</dbReference>
<sequence>MSHYIANLRDIEFTLFDLLKRDEILEKGPFAEVDRATAMGMLEEVKRLSEVDLAASFVESDRLGVDFNPATGDAKLPESFKKSYRAYMDGEWWRIDAPAELGGTIIPPSIRWAIAEMILGSNPSIHI</sequence>